<gene>
    <name evidence="1" type="ORF">RPERSI_LOCUS36083</name>
</gene>
<accession>A0ACA9SWJ1</accession>
<sequence>IKEQYTFCYQNDLKHVWAYLWSEWYQPEAWKLWARASSSQLNILRTTMTIEITKVIPCQINHLQLLRDDRCISKWREELRLEWKKLATHIINPNTNHITDFSR</sequence>
<reference evidence="1" key="1">
    <citation type="submission" date="2021-06" db="EMBL/GenBank/DDBJ databases">
        <authorList>
            <person name="Kallberg Y."/>
            <person name="Tangrot J."/>
            <person name="Rosling A."/>
        </authorList>
    </citation>
    <scope>NUCLEOTIDE SEQUENCE</scope>
    <source>
        <strain evidence="1">MA461A</strain>
    </source>
</reference>
<feature type="non-terminal residue" evidence="1">
    <location>
        <position position="103"/>
    </location>
</feature>
<feature type="non-terminal residue" evidence="1">
    <location>
        <position position="1"/>
    </location>
</feature>
<evidence type="ECO:0000313" key="2">
    <source>
        <dbReference type="Proteomes" id="UP000789920"/>
    </source>
</evidence>
<keyword evidence="2" id="KW-1185">Reference proteome</keyword>
<comment type="caution">
    <text evidence="1">The sequence shown here is derived from an EMBL/GenBank/DDBJ whole genome shotgun (WGS) entry which is preliminary data.</text>
</comment>
<proteinExistence type="predicted"/>
<dbReference type="Proteomes" id="UP000789920">
    <property type="component" value="Unassembled WGS sequence"/>
</dbReference>
<organism evidence="1 2">
    <name type="scientific">Racocetra persica</name>
    <dbReference type="NCBI Taxonomy" id="160502"/>
    <lineage>
        <taxon>Eukaryota</taxon>
        <taxon>Fungi</taxon>
        <taxon>Fungi incertae sedis</taxon>
        <taxon>Mucoromycota</taxon>
        <taxon>Glomeromycotina</taxon>
        <taxon>Glomeromycetes</taxon>
        <taxon>Diversisporales</taxon>
        <taxon>Gigasporaceae</taxon>
        <taxon>Racocetra</taxon>
    </lineage>
</organism>
<name>A0ACA9SWJ1_9GLOM</name>
<dbReference type="EMBL" id="CAJVQC010170662">
    <property type="protein sequence ID" value="CAG8850415.1"/>
    <property type="molecule type" value="Genomic_DNA"/>
</dbReference>
<evidence type="ECO:0000313" key="1">
    <source>
        <dbReference type="EMBL" id="CAG8850415.1"/>
    </source>
</evidence>
<protein>
    <submittedName>
        <fullName evidence="1">61_t:CDS:1</fullName>
    </submittedName>
</protein>